<organism evidence="2 3">
    <name type="scientific">Mycoavidus cysteinexigens</name>
    <dbReference type="NCBI Taxonomy" id="1553431"/>
    <lineage>
        <taxon>Bacteria</taxon>
        <taxon>Pseudomonadati</taxon>
        <taxon>Pseudomonadota</taxon>
        <taxon>Betaproteobacteria</taxon>
        <taxon>Burkholderiales</taxon>
        <taxon>Burkholderiaceae</taxon>
        <taxon>Mycoavidus</taxon>
    </lineage>
</organism>
<dbReference type="InterPro" id="IPR054075">
    <property type="entry name" value="Gp53-like_C"/>
</dbReference>
<evidence type="ECO:0000313" key="3">
    <source>
        <dbReference type="Proteomes" id="UP000282597"/>
    </source>
</evidence>
<keyword evidence="3" id="KW-1185">Reference proteome</keyword>
<dbReference type="AlphaFoldDB" id="A0A2Z6EVG4"/>
<dbReference type="Pfam" id="PF21882">
    <property type="entry name" value="Gp53-like_C"/>
    <property type="match status" value="1"/>
</dbReference>
<evidence type="ECO:0000259" key="1">
    <source>
        <dbReference type="Pfam" id="PF21882"/>
    </source>
</evidence>
<feature type="domain" description="Putative tail fiber protein gp53-like C-terminal" evidence="1">
    <location>
        <begin position="208"/>
        <end position="289"/>
    </location>
</feature>
<dbReference type="KEGG" id="mcys:MCB1EB_1225"/>
<reference evidence="2 3" key="1">
    <citation type="journal article" date="2018" name="Microbes Environ.">
        <title>Comparative Genomic Insights into Endofungal Lifestyles of Two Bacterial Endosymbionts, Mycoavidus cysteinexigens and Burkholderia rhizoxinica.</title>
        <authorList>
            <person name="Sharmin D."/>
            <person name="Guo Y."/>
            <person name="Nishizawa T."/>
            <person name="Ohshima S."/>
            <person name="Sato Y."/>
            <person name="Takashima Y."/>
            <person name="Narisawa K."/>
            <person name="Ohta H."/>
        </authorList>
    </citation>
    <scope>NUCLEOTIDE SEQUENCE [LARGE SCALE GENOMIC DNA]</scope>
    <source>
        <strain evidence="2 3">B1-EB</strain>
    </source>
</reference>
<dbReference type="Proteomes" id="UP000282597">
    <property type="component" value="Chromosome"/>
</dbReference>
<proteinExistence type="predicted"/>
<accession>A0A2Z6EVG4</accession>
<dbReference type="EMBL" id="AP018150">
    <property type="protein sequence ID" value="BBE09386.1"/>
    <property type="molecule type" value="Genomic_DNA"/>
</dbReference>
<dbReference type="Gene3D" id="2.60.40.3940">
    <property type="match status" value="1"/>
</dbReference>
<sequence>MWKKLNSQSIQNKKLEEQLIQLKNEKTDLAIEFNNQSALNKDQLSKLQGLEQQLSQLTNEKTNLVIEVSNQSEHIQTLRNEFDALHNRFHLKNENLPWAKLTGVPTTLRAFGITDAITTEKFQAVFNSFHPKNGELDWQKISNTPSTISGYGIIDAAPLGSPFVGTPNEAGNYGTQVASTAFTQNAIMSAFTGPDRQSLETRGGYQALPGGLIFQWGLTYSNSDGMSNVTFPIKFPTKFIGIHGTHIGGGNATVIEYVGTRTNLGVTLRTINENGHTSEGWGVQWFALGD</sequence>
<gene>
    <name evidence="2" type="ORF">MCB1EB_1225</name>
</gene>
<evidence type="ECO:0000313" key="2">
    <source>
        <dbReference type="EMBL" id="BBE09386.1"/>
    </source>
</evidence>
<protein>
    <recommendedName>
        <fullName evidence="1">Putative tail fiber protein gp53-like C-terminal domain-containing protein</fullName>
    </recommendedName>
</protein>
<name>A0A2Z6EVG4_9BURK</name>